<reference evidence="1 2" key="1">
    <citation type="journal article" date="2014" name="Nat. Genet.">
        <title>Genome and transcriptome of the porcine whipworm Trichuris suis.</title>
        <authorList>
            <person name="Jex A.R."/>
            <person name="Nejsum P."/>
            <person name="Schwarz E.M."/>
            <person name="Hu L."/>
            <person name="Young N.D."/>
            <person name="Hall R.S."/>
            <person name="Korhonen P.K."/>
            <person name="Liao S."/>
            <person name="Thamsborg S."/>
            <person name="Xia J."/>
            <person name="Xu P."/>
            <person name="Wang S."/>
            <person name="Scheerlinck J.P."/>
            <person name="Hofmann A."/>
            <person name="Sternberg P.W."/>
            <person name="Wang J."/>
            <person name="Gasser R.B."/>
        </authorList>
    </citation>
    <scope>NUCLEOTIDE SEQUENCE [LARGE SCALE GENOMIC DNA]</scope>
    <source>
        <strain evidence="1">DCEP-RM93M</strain>
    </source>
</reference>
<gene>
    <name evidence="1" type="ORF">M513_08182</name>
</gene>
<organism evidence="1 2">
    <name type="scientific">Trichuris suis</name>
    <name type="common">pig whipworm</name>
    <dbReference type="NCBI Taxonomy" id="68888"/>
    <lineage>
        <taxon>Eukaryota</taxon>
        <taxon>Metazoa</taxon>
        <taxon>Ecdysozoa</taxon>
        <taxon>Nematoda</taxon>
        <taxon>Enoplea</taxon>
        <taxon>Dorylaimia</taxon>
        <taxon>Trichinellida</taxon>
        <taxon>Trichuridae</taxon>
        <taxon>Trichuris</taxon>
    </lineage>
</organism>
<dbReference type="EMBL" id="KL363245">
    <property type="protein sequence ID" value="KFD50999.1"/>
    <property type="molecule type" value="Genomic_DNA"/>
</dbReference>
<protein>
    <recommendedName>
        <fullName evidence="3">GIY-YIG domain-containing protein</fullName>
    </recommendedName>
</protein>
<dbReference type="AlphaFoldDB" id="A0A085M1A3"/>
<sequence>MMLPSTIRETASKNVIAMLFKAKFTQACGISKPDTDEQLTNTWRNVPDEDLSISRLWKEPNCLRKIKEALYICQNVNINGDEDGTKTLNFRLFFKSSPNLRSILRNDLIKLPPSEKPGIVYEVKCDCSASYIGETGFTLRHRYKQHVQVLKRLLAAKWKLLSTRVDSEKESQKKIIEQCKKDSAVAAHAASCLQRLYPHVVCHEANYKQRKIKEALYIRQNTTINRDQGMEVSNIWLDLLRRTRSCLLQAP</sequence>
<name>A0A085M1A3_9BILA</name>
<evidence type="ECO:0000313" key="2">
    <source>
        <dbReference type="Proteomes" id="UP000030764"/>
    </source>
</evidence>
<proteinExistence type="predicted"/>
<keyword evidence="2" id="KW-1185">Reference proteome</keyword>
<dbReference type="Proteomes" id="UP000030764">
    <property type="component" value="Unassembled WGS sequence"/>
</dbReference>
<evidence type="ECO:0000313" key="1">
    <source>
        <dbReference type="EMBL" id="KFD50999.1"/>
    </source>
</evidence>
<accession>A0A085M1A3</accession>
<evidence type="ECO:0008006" key="3">
    <source>
        <dbReference type="Google" id="ProtNLM"/>
    </source>
</evidence>